<gene>
    <name evidence="2" type="ORF">CEXT_628131</name>
</gene>
<accession>A0AAV4UQ75</accession>
<feature type="transmembrane region" description="Helical" evidence="1">
    <location>
        <begin position="92"/>
        <end position="111"/>
    </location>
</feature>
<keyword evidence="1" id="KW-0812">Transmembrane</keyword>
<sequence>MKGVGVGVEQRKEGLFLSMFRNRFLLIPSPDLFEASQIGGFAAPNSTQKRRVFVVGEMCAPHGAPYCDCYSELFGYHHNLEHIFQKMASKRFSFFSHLIVIVPPSLLQAFWKSFPVFIFIIKWKQKVIFVIPRWIVIQPPSISEFCTLPKNSLRHLNDFIYSTEVYLKEMHKHFI</sequence>
<protein>
    <submittedName>
        <fullName evidence="2">Uncharacterized protein</fullName>
    </submittedName>
</protein>
<dbReference type="EMBL" id="BPLR01013251">
    <property type="protein sequence ID" value="GIY59881.1"/>
    <property type="molecule type" value="Genomic_DNA"/>
</dbReference>
<evidence type="ECO:0000256" key="1">
    <source>
        <dbReference type="SAM" id="Phobius"/>
    </source>
</evidence>
<reference evidence="2 3" key="1">
    <citation type="submission" date="2021-06" db="EMBL/GenBank/DDBJ databases">
        <title>Caerostris extrusa draft genome.</title>
        <authorList>
            <person name="Kono N."/>
            <person name="Arakawa K."/>
        </authorList>
    </citation>
    <scope>NUCLEOTIDE SEQUENCE [LARGE SCALE GENOMIC DNA]</scope>
</reference>
<name>A0AAV4UQ75_CAEEX</name>
<dbReference type="AlphaFoldDB" id="A0AAV4UQ75"/>
<comment type="caution">
    <text evidence="2">The sequence shown here is derived from an EMBL/GenBank/DDBJ whole genome shotgun (WGS) entry which is preliminary data.</text>
</comment>
<evidence type="ECO:0000313" key="2">
    <source>
        <dbReference type="EMBL" id="GIY59881.1"/>
    </source>
</evidence>
<organism evidence="2 3">
    <name type="scientific">Caerostris extrusa</name>
    <name type="common">Bark spider</name>
    <name type="synonym">Caerostris bankana</name>
    <dbReference type="NCBI Taxonomy" id="172846"/>
    <lineage>
        <taxon>Eukaryota</taxon>
        <taxon>Metazoa</taxon>
        <taxon>Ecdysozoa</taxon>
        <taxon>Arthropoda</taxon>
        <taxon>Chelicerata</taxon>
        <taxon>Arachnida</taxon>
        <taxon>Araneae</taxon>
        <taxon>Araneomorphae</taxon>
        <taxon>Entelegynae</taxon>
        <taxon>Araneoidea</taxon>
        <taxon>Araneidae</taxon>
        <taxon>Caerostris</taxon>
    </lineage>
</organism>
<keyword evidence="3" id="KW-1185">Reference proteome</keyword>
<keyword evidence="1" id="KW-0472">Membrane</keyword>
<proteinExistence type="predicted"/>
<evidence type="ECO:0000313" key="3">
    <source>
        <dbReference type="Proteomes" id="UP001054945"/>
    </source>
</evidence>
<keyword evidence="1" id="KW-1133">Transmembrane helix</keyword>
<dbReference type="Proteomes" id="UP001054945">
    <property type="component" value="Unassembled WGS sequence"/>
</dbReference>